<dbReference type="STRING" id="97359.A0A550CNG7"/>
<dbReference type="Proteomes" id="UP000320762">
    <property type="component" value="Unassembled WGS sequence"/>
</dbReference>
<evidence type="ECO:0000313" key="7">
    <source>
        <dbReference type="EMBL" id="TRM66353.1"/>
    </source>
</evidence>
<gene>
    <name evidence="7" type="ORF">BD626DRAFT_398530</name>
</gene>
<evidence type="ECO:0000259" key="6">
    <source>
        <dbReference type="PROSITE" id="PS50069"/>
    </source>
</evidence>
<dbReference type="Gene3D" id="3.30.230.130">
    <property type="entry name" value="Cullin, Chain C, Domain 2"/>
    <property type="match status" value="1"/>
</dbReference>
<dbReference type="InterPro" id="IPR016158">
    <property type="entry name" value="Cullin_homology"/>
</dbReference>
<evidence type="ECO:0000256" key="4">
    <source>
        <dbReference type="PROSITE-ProRule" id="PRU00330"/>
    </source>
</evidence>
<comment type="caution">
    <text evidence="7">The sequence shown here is derived from an EMBL/GenBank/DDBJ whole genome shotgun (WGS) entry which is preliminary data.</text>
</comment>
<dbReference type="Gene3D" id="1.20.1310.10">
    <property type="entry name" value="Cullin Repeats"/>
    <property type="match status" value="3"/>
</dbReference>
<accession>A0A550CNG7</accession>
<protein>
    <submittedName>
        <fullName evidence="7">Cullin</fullName>
    </submittedName>
</protein>
<dbReference type="OrthoDB" id="27073at2759"/>
<dbReference type="AlphaFoldDB" id="A0A550CNG7"/>
<dbReference type="InterPro" id="IPR059120">
    <property type="entry name" value="Cullin-like_AB"/>
</dbReference>
<dbReference type="FunFam" id="1.10.10.10:FF:000014">
    <property type="entry name" value="Cullin 1"/>
    <property type="match status" value="1"/>
</dbReference>
<reference evidence="7 8" key="1">
    <citation type="journal article" date="2019" name="New Phytol.">
        <title>Comparative genomics reveals unique wood-decay strategies and fruiting body development in the Schizophyllaceae.</title>
        <authorList>
            <person name="Almasi E."/>
            <person name="Sahu N."/>
            <person name="Krizsan K."/>
            <person name="Balint B."/>
            <person name="Kovacs G.M."/>
            <person name="Kiss B."/>
            <person name="Cseklye J."/>
            <person name="Drula E."/>
            <person name="Henrissat B."/>
            <person name="Nagy I."/>
            <person name="Chovatia M."/>
            <person name="Adam C."/>
            <person name="LaButti K."/>
            <person name="Lipzen A."/>
            <person name="Riley R."/>
            <person name="Grigoriev I.V."/>
            <person name="Nagy L.G."/>
        </authorList>
    </citation>
    <scope>NUCLEOTIDE SEQUENCE [LARGE SCALE GENOMIC DNA]</scope>
    <source>
        <strain evidence="7 8">NL-1724</strain>
    </source>
</reference>
<keyword evidence="3" id="KW-0832">Ubl conjugation</keyword>
<dbReference type="SMART" id="SM00182">
    <property type="entry name" value="CULLIN"/>
    <property type="match status" value="1"/>
</dbReference>
<dbReference type="SUPFAM" id="SSF46785">
    <property type="entry name" value="Winged helix' DNA-binding domain"/>
    <property type="match status" value="1"/>
</dbReference>
<dbReference type="Pfam" id="PF00888">
    <property type="entry name" value="Cullin"/>
    <property type="match status" value="1"/>
</dbReference>
<dbReference type="GO" id="GO:0031625">
    <property type="term" value="F:ubiquitin protein ligase binding"/>
    <property type="evidence" value="ECO:0007669"/>
    <property type="project" value="InterPro"/>
</dbReference>
<evidence type="ECO:0000256" key="5">
    <source>
        <dbReference type="RuleBase" id="RU003829"/>
    </source>
</evidence>
<dbReference type="GO" id="GO:0006511">
    <property type="term" value="P:ubiquitin-dependent protein catabolic process"/>
    <property type="evidence" value="ECO:0007669"/>
    <property type="project" value="InterPro"/>
</dbReference>
<evidence type="ECO:0000313" key="8">
    <source>
        <dbReference type="Proteomes" id="UP000320762"/>
    </source>
</evidence>
<dbReference type="PROSITE" id="PS50069">
    <property type="entry name" value="CULLIN_2"/>
    <property type="match status" value="1"/>
</dbReference>
<dbReference type="InterPro" id="IPR036388">
    <property type="entry name" value="WH-like_DNA-bd_sf"/>
</dbReference>
<proteinExistence type="inferred from homology"/>
<comment type="similarity">
    <text evidence="1 4 5">Belongs to the cullin family.</text>
</comment>
<keyword evidence="8" id="KW-1185">Reference proteome</keyword>
<dbReference type="SUPFAM" id="SSF75632">
    <property type="entry name" value="Cullin homology domain"/>
    <property type="match status" value="1"/>
</dbReference>
<evidence type="ECO:0000256" key="3">
    <source>
        <dbReference type="ARBA" id="ARBA00022843"/>
    </source>
</evidence>
<feature type="domain" description="Cullin family profile" evidence="6">
    <location>
        <begin position="299"/>
        <end position="526"/>
    </location>
</feature>
<dbReference type="InterPro" id="IPR001373">
    <property type="entry name" value="Cullin_N"/>
</dbReference>
<dbReference type="InterPro" id="IPR036317">
    <property type="entry name" value="Cullin_homology_sf"/>
</dbReference>
<evidence type="ECO:0000256" key="1">
    <source>
        <dbReference type="ARBA" id="ARBA00006019"/>
    </source>
</evidence>
<dbReference type="PANTHER" id="PTHR11932">
    <property type="entry name" value="CULLIN"/>
    <property type="match status" value="1"/>
</dbReference>
<dbReference type="Pfam" id="PF10557">
    <property type="entry name" value="Cullin_Nedd8"/>
    <property type="match status" value="1"/>
</dbReference>
<sequence>MVPQHLIQSLLTYLNQSYAKPRGLESAQIYGLNRFRQYLLLDGSIDQTLSQCVKRWLTEERDDAANTPHLHRAAFASLFKHLQTHGLYGEYEDDYCRLTRDYYMAESDRLSKELGPDAFLDHIMSRIDVEVDRAKDVLSVGSWEIIRKVSEEAFCKERLHWIASSAVGALADKDDKKKLKETYELFSRVNGLAKLCNVWKSYVNRKVTAIVTDKEQDAQMVDRLLEFRDQASRTVEHCFLAQKPEGKPMTAETLQGEGTAINSSTEASSSAIPARAPNQDFVYALTDAFGTGFKSRRSKPAEMIARYLDTTLRKGQKNASDKDFEKSLDAALSLYRYTEDKDVFRTFYHRALARRLLLQKSASDDFEIAMLKKLQNNYDPEFGMGEEMFKDLALSREMMNKFNEKQPANGFARRLTVMVLKRSAWPFTVSTGTIDLPPKMQDALISFAESYKAIHSGHKLDWDHALGTATLSARFNAGEKELSVSLYQAVILLMFADGEKRSFAEIKESAGNLDDGDLRRTLQSLACGKKRVLTKSPPGKNVNDGDIFRVNAEFTDSAYKIHINSIQAKVSEEEHQKTQFSIEGERKHILDAAIVRIMKGRKEMRMQDLQNSVIDAVKKHFTPKVPDVKKRIEAMVEQEYIERTEEQNTFRYVA</sequence>
<dbReference type="InterPro" id="IPR016159">
    <property type="entry name" value="Cullin_repeat-like_dom_sf"/>
</dbReference>
<name>A0A550CNG7_9AGAR</name>
<dbReference type="InterPro" id="IPR045093">
    <property type="entry name" value="Cullin"/>
</dbReference>
<dbReference type="SUPFAM" id="SSF74788">
    <property type="entry name" value="Cullin repeat-like"/>
    <property type="match status" value="1"/>
</dbReference>
<evidence type="ECO:0000256" key="2">
    <source>
        <dbReference type="ARBA" id="ARBA00022499"/>
    </source>
</evidence>
<organism evidence="7 8">
    <name type="scientific">Schizophyllum amplum</name>
    <dbReference type="NCBI Taxonomy" id="97359"/>
    <lineage>
        <taxon>Eukaryota</taxon>
        <taxon>Fungi</taxon>
        <taxon>Dikarya</taxon>
        <taxon>Basidiomycota</taxon>
        <taxon>Agaricomycotina</taxon>
        <taxon>Agaricomycetes</taxon>
        <taxon>Agaricomycetidae</taxon>
        <taxon>Agaricales</taxon>
        <taxon>Schizophyllaceae</taxon>
        <taxon>Schizophyllum</taxon>
    </lineage>
</organism>
<dbReference type="Pfam" id="PF26557">
    <property type="entry name" value="Cullin_AB"/>
    <property type="match status" value="1"/>
</dbReference>
<dbReference type="EMBL" id="VDMD01000004">
    <property type="protein sequence ID" value="TRM66353.1"/>
    <property type="molecule type" value="Genomic_DNA"/>
</dbReference>
<dbReference type="InterPro" id="IPR019559">
    <property type="entry name" value="Cullin_neddylation_domain"/>
</dbReference>
<dbReference type="Gene3D" id="1.10.10.10">
    <property type="entry name" value="Winged helix-like DNA-binding domain superfamily/Winged helix DNA-binding domain"/>
    <property type="match status" value="1"/>
</dbReference>
<keyword evidence="2" id="KW-1017">Isopeptide bond</keyword>
<dbReference type="SMART" id="SM00884">
    <property type="entry name" value="Cullin_Nedd8"/>
    <property type="match status" value="1"/>
</dbReference>
<dbReference type="InterPro" id="IPR036390">
    <property type="entry name" value="WH_DNA-bd_sf"/>
</dbReference>